<evidence type="ECO:0000313" key="2">
    <source>
        <dbReference type="Proteomes" id="UP001216440"/>
    </source>
</evidence>
<protein>
    <recommendedName>
        <fullName evidence="3">Shikimate kinase</fullName>
    </recommendedName>
</protein>
<proteinExistence type="predicted"/>
<accession>A0ABY8KEF9</accession>
<reference evidence="1 2" key="1">
    <citation type="submission" date="2023-03" db="EMBL/GenBank/DDBJ databases">
        <authorList>
            <person name="Mo P."/>
        </authorList>
    </citation>
    <scope>NUCLEOTIDE SEQUENCE [LARGE SCALE GENOMIC DNA]</scope>
    <source>
        <strain evidence="1 2">HUAS 5</strain>
    </source>
</reference>
<name>A0ABY8KEF9_9ACTN</name>
<evidence type="ECO:0008006" key="3">
    <source>
        <dbReference type="Google" id="ProtNLM"/>
    </source>
</evidence>
<dbReference type="SUPFAM" id="SSF52540">
    <property type="entry name" value="P-loop containing nucleoside triphosphate hydrolases"/>
    <property type="match status" value="1"/>
</dbReference>
<organism evidence="1 2">
    <name type="scientific">Streptomyces cathayae</name>
    <dbReference type="NCBI Taxonomy" id="3031124"/>
    <lineage>
        <taxon>Bacteria</taxon>
        <taxon>Bacillati</taxon>
        <taxon>Actinomycetota</taxon>
        <taxon>Actinomycetes</taxon>
        <taxon>Kitasatosporales</taxon>
        <taxon>Streptomycetaceae</taxon>
        <taxon>Streptomyces</taxon>
    </lineage>
</organism>
<evidence type="ECO:0000313" key="1">
    <source>
        <dbReference type="EMBL" id="WGD44818.1"/>
    </source>
</evidence>
<gene>
    <name evidence="1" type="ORF">PYS65_06125</name>
</gene>
<dbReference type="Proteomes" id="UP001216440">
    <property type="component" value="Chromosome"/>
</dbReference>
<keyword evidence="2" id="KW-1185">Reference proteome</keyword>
<dbReference type="EMBL" id="CP121682">
    <property type="protein sequence ID" value="WGD44818.1"/>
    <property type="molecule type" value="Genomic_DNA"/>
</dbReference>
<dbReference type="InterPro" id="IPR027417">
    <property type="entry name" value="P-loop_NTPase"/>
</dbReference>
<sequence length="54" mass="6195">MLIGSTGSGKTRLAQALADRDLIRLTVDEEVYHLHGRYGVDYPEHQYFERDTPC</sequence>